<dbReference type="InterPro" id="IPR003439">
    <property type="entry name" value="ABC_transporter-like_ATP-bd"/>
</dbReference>
<name>A0A181CCC6_9PROT</name>
<protein>
    <recommendedName>
        <fullName evidence="3">Cell division ATP-binding protein FtsE</fullName>
    </recommendedName>
</protein>
<evidence type="ECO:0000256" key="2">
    <source>
        <dbReference type="ARBA" id="ARBA00005417"/>
    </source>
</evidence>
<dbReference type="Proteomes" id="UP000502533">
    <property type="component" value="Chromosome"/>
</dbReference>
<evidence type="ECO:0000313" key="8">
    <source>
        <dbReference type="Proteomes" id="UP000502533"/>
    </source>
</evidence>
<dbReference type="InterPro" id="IPR017871">
    <property type="entry name" value="ABC_transporter-like_CS"/>
</dbReference>
<dbReference type="GO" id="GO:0005886">
    <property type="term" value="C:plasma membrane"/>
    <property type="evidence" value="ECO:0007669"/>
    <property type="project" value="TreeGrafter"/>
</dbReference>
<dbReference type="Pfam" id="PF00005">
    <property type="entry name" value="ABC_tran"/>
    <property type="match status" value="1"/>
</dbReference>
<evidence type="ECO:0000259" key="6">
    <source>
        <dbReference type="PROSITE" id="PS50893"/>
    </source>
</evidence>
<dbReference type="GO" id="GO:0016887">
    <property type="term" value="F:ATP hydrolysis activity"/>
    <property type="evidence" value="ECO:0007669"/>
    <property type="project" value="InterPro"/>
</dbReference>
<dbReference type="AlphaFoldDB" id="A0A181CCC6"/>
<evidence type="ECO:0000256" key="1">
    <source>
        <dbReference type="ARBA" id="ARBA00002579"/>
    </source>
</evidence>
<accession>A0A181CCC6</accession>
<dbReference type="EMBL" id="CP050139">
    <property type="protein sequence ID" value="QIP35879.1"/>
    <property type="molecule type" value="Genomic_DNA"/>
</dbReference>
<comment type="similarity">
    <text evidence="2">Belongs to the ABC transporter superfamily.</text>
</comment>
<gene>
    <name evidence="7" type="ORF">GWK63_10720</name>
</gene>
<evidence type="ECO:0000256" key="5">
    <source>
        <dbReference type="ARBA" id="ARBA00022840"/>
    </source>
</evidence>
<dbReference type="GO" id="GO:0005524">
    <property type="term" value="F:ATP binding"/>
    <property type="evidence" value="ECO:0007669"/>
    <property type="project" value="UniProtKB-KW"/>
</dbReference>
<dbReference type="PROSITE" id="PS50893">
    <property type="entry name" value="ABC_TRANSPORTER_2"/>
    <property type="match status" value="1"/>
</dbReference>
<dbReference type="PROSITE" id="PS00211">
    <property type="entry name" value="ABC_TRANSPORTER_1"/>
    <property type="match status" value="1"/>
</dbReference>
<dbReference type="PANTHER" id="PTHR24220:SF470">
    <property type="entry name" value="CELL DIVISION ATP-BINDING PROTEIN FTSE"/>
    <property type="match status" value="1"/>
</dbReference>
<feature type="domain" description="ABC transporter" evidence="6">
    <location>
        <begin position="2"/>
        <end position="224"/>
    </location>
</feature>
<reference evidence="7 8" key="1">
    <citation type="submission" date="2020-03" db="EMBL/GenBank/DDBJ databases">
        <title>Isolation of cellulose-producing strains, genome characterization and application of the synthesized cellulose films as an economical and sustainable material for piezoelectric sensor construction.</title>
        <authorList>
            <person name="Mangayil R.K."/>
        </authorList>
    </citation>
    <scope>NUCLEOTIDE SEQUENCE [LARGE SCALE GENOMIC DNA]</scope>
    <source>
        <strain evidence="7 8">ENS 9a1a</strain>
    </source>
</reference>
<dbReference type="SUPFAM" id="SSF52540">
    <property type="entry name" value="P-loop containing nucleoside triphosphate hydrolases"/>
    <property type="match status" value="1"/>
</dbReference>
<dbReference type="PANTHER" id="PTHR24220">
    <property type="entry name" value="IMPORT ATP-BINDING PROTEIN"/>
    <property type="match status" value="1"/>
</dbReference>
<dbReference type="Gene3D" id="3.40.50.300">
    <property type="entry name" value="P-loop containing nucleotide triphosphate hydrolases"/>
    <property type="match status" value="1"/>
</dbReference>
<evidence type="ECO:0000256" key="4">
    <source>
        <dbReference type="ARBA" id="ARBA00022741"/>
    </source>
</evidence>
<dbReference type="FunFam" id="3.40.50.300:FF:000056">
    <property type="entry name" value="Cell division ATP-binding protein FtsE"/>
    <property type="match status" value="1"/>
</dbReference>
<sequence length="224" mass="24882">MFRLHDVSYTYADSRTGGAALSHVSAEVAQGEFRWLLGPSGAGKSSLLSILSLEVQATSGMVEILGMPVMHARRAALARLRRRIGAVRQDFRLLPDMNVFDNVALPLRLQHRAEAEIRHEVHAIMKWVGLENRLDALPPQLSGGEQQRVAIARAVIYRPDLLVADEPTNALDERQAARLITMFHRLAEMGTTIVVATHNDAIVRRYPAQAIELAHGHMVRDYNG</sequence>
<dbReference type="InterPro" id="IPR015854">
    <property type="entry name" value="ABC_transpr_LolD-like"/>
</dbReference>
<organism evidence="7 8">
    <name type="scientific">Komagataeibacter rhaeticus</name>
    <dbReference type="NCBI Taxonomy" id="215221"/>
    <lineage>
        <taxon>Bacteria</taxon>
        <taxon>Pseudomonadati</taxon>
        <taxon>Pseudomonadota</taxon>
        <taxon>Alphaproteobacteria</taxon>
        <taxon>Acetobacterales</taxon>
        <taxon>Acetobacteraceae</taxon>
        <taxon>Komagataeibacter</taxon>
    </lineage>
</organism>
<keyword evidence="4" id="KW-0547">Nucleotide-binding</keyword>
<evidence type="ECO:0000313" key="7">
    <source>
        <dbReference type="EMBL" id="QIP35879.1"/>
    </source>
</evidence>
<dbReference type="InterPro" id="IPR003593">
    <property type="entry name" value="AAA+_ATPase"/>
</dbReference>
<dbReference type="SMART" id="SM00382">
    <property type="entry name" value="AAA"/>
    <property type="match status" value="1"/>
</dbReference>
<dbReference type="GeneID" id="85022632"/>
<keyword evidence="8" id="KW-1185">Reference proteome</keyword>
<dbReference type="GO" id="GO:0022857">
    <property type="term" value="F:transmembrane transporter activity"/>
    <property type="evidence" value="ECO:0007669"/>
    <property type="project" value="TreeGrafter"/>
</dbReference>
<dbReference type="RefSeq" id="WP_007399724.1">
    <property type="nucleotide sequence ID" value="NZ_CALMTF010000011.1"/>
</dbReference>
<keyword evidence="5 7" id="KW-0067">ATP-binding</keyword>
<dbReference type="InterPro" id="IPR027417">
    <property type="entry name" value="P-loop_NTPase"/>
</dbReference>
<comment type="function">
    <text evidence="1">Part of the ABC transporter FtsEX involved in cellular division. Important for assembly or stability of the septal ring.</text>
</comment>
<evidence type="ECO:0000256" key="3">
    <source>
        <dbReference type="ARBA" id="ARBA00020019"/>
    </source>
</evidence>
<proteinExistence type="inferred from homology"/>
<dbReference type="KEGG" id="kre:GWK63_10720"/>